<comment type="caution">
    <text evidence="10">The sequence shown here is derived from an EMBL/GenBank/DDBJ whole genome shotgun (WGS) entry which is preliminary data.</text>
</comment>
<comment type="subcellular location">
    <subcellularLocation>
        <location evidence="1">Cell membrane</location>
    </subcellularLocation>
</comment>
<dbReference type="PATRIC" id="fig|1423771.3.peg.1127"/>
<evidence type="ECO:0000313" key="11">
    <source>
        <dbReference type="Proteomes" id="UP000050901"/>
    </source>
</evidence>
<evidence type="ECO:0000259" key="9">
    <source>
        <dbReference type="Pfam" id="PF02397"/>
    </source>
</evidence>
<dbReference type="Pfam" id="PF02397">
    <property type="entry name" value="Bac_transf"/>
    <property type="match status" value="1"/>
</dbReference>
<dbReference type="Proteomes" id="UP000050901">
    <property type="component" value="Unassembled WGS sequence"/>
</dbReference>
<keyword evidence="7 8" id="KW-0472">Membrane</keyword>
<protein>
    <submittedName>
        <fullName evidence="10">Undecaprenyl-phosphate galactose phosphotransferase</fullName>
    </submittedName>
</protein>
<dbReference type="PANTHER" id="PTHR30576:SF4">
    <property type="entry name" value="UNDECAPRENYL-PHOSPHATE GALACTOSE PHOSPHOTRANSFERASE"/>
    <property type="match status" value="1"/>
</dbReference>
<sequence length="227" mass="26444">MQNQIEETESTEIMEKSQIKKQSLTYLFFKRLTDIVLSLLALIGFSPVFLGVWIANRFGDNKGPLFFKQTRIGKNGKPFKMYKFRSMIVNADEILHSNIELYEKYVENNYKLEPDEDPRITKLGRWLRRTSIDEIPQFINILKGDMSIVGPRPVVKEELKEYGDRVDKFLSVKPGAMGLWQASGRSNIGYPERCDLELSYVDHASYWYDVKIMFKNIISIFKNTGAY</sequence>
<dbReference type="EMBL" id="AZEQ01000022">
    <property type="protein sequence ID" value="KRL24030.1"/>
    <property type="molecule type" value="Genomic_DNA"/>
</dbReference>
<accession>A0A0R1NUY5</accession>
<evidence type="ECO:0000256" key="2">
    <source>
        <dbReference type="ARBA" id="ARBA00006464"/>
    </source>
</evidence>
<evidence type="ECO:0000256" key="6">
    <source>
        <dbReference type="ARBA" id="ARBA00022989"/>
    </source>
</evidence>
<keyword evidence="6 8" id="KW-1133">Transmembrane helix</keyword>
<comment type="similarity">
    <text evidence="2">Belongs to the bacterial sugar transferase family.</text>
</comment>
<dbReference type="InterPro" id="IPR003362">
    <property type="entry name" value="Bact_transf"/>
</dbReference>
<reference evidence="10 11" key="1">
    <citation type="journal article" date="2015" name="Genome Announc.">
        <title>Expanding the biotechnology potential of lactobacilli through comparative genomics of 213 strains and associated genera.</title>
        <authorList>
            <person name="Sun Z."/>
            <person name="Harris H.M."/>
            <person name="McCann A."/>
            <person name="Guo C."/>
            <person name="Argimon S."/>
            <person name="Zhang W."/>
            <person name="Yang X."/>
            <person name="Jeffery I.B."/>
            <person name="Cooney J.C."/>
            <person name="Kagawa T.F."/>
            <person name="Liu W."/>
            <person name="Song Y."/>
            <person name="Salvetti E."/>
            <person name="Wrobel A."/>
            <person name="Rasinkangas P."/>
            <person name="Parkhill J."/>
            <person name="Rea M.C."/>
            <person name="O'Sullivan O."/>
            <person name="Ritari J."/>
            <person name="Douillard F.P."/>
            <person name="Paul Ross R."/>
            <person name="Yang R."/>
            <person name="Briner A.E."/>
            <person name="Felis G.E."/>
            <person name="de Vos W.M."/>
            <person name="Barrangou R."/>
            <person name="Klaenhammer T.R."/>
            <person name="Caufield P.W."/>
            <person name="Cui Y."/>
            <person name="Zhang H."/>
            <person name="O'Toole P.W."/>
        </authorList>
    </citation>
    <scope>NUCLEOTIDE SEQUENCE [LARGE SCALE GENOMIC DNA]</scope>
    <source>
        <strain evidence="10 11">DSM 13345</strain>
    </source>
</reference>
<proteinExistence type="inferred from homology"/>
<dbReference type="GO" id="GO:0016780">
    <property type="term" value="F:phosphotransferase activity, for other substituted phosphate groups"/>
    <property type="evidence" value="ECO:0007669"/>
    <property type="project" value="TreeGrafter"/>
</dbReference>
<evidence type="ECO:0000256" key="7">
    <source>
        <dbReference type="ARBA" id="ARBA00023136"/>
    </source>
</evidence>
<keyword evidence="3" id="KW-1003">Cell membrane</keyword>
<evidence type="ECO:0000256" key="3">
    <source>
        <dbReference type="ARBA" id="ARBA00022475"/>
    </source>
</evidence>
<evidence type="ECO:0000256" key="8">
    <source>
        <dbReference type="SAM" id="Phobius"/>
    </source>
</evidence>
<evidence type="ECO:0000256" key="1">
    <source>
        <dbReference type="ARBA" id="ARBA00004236"/>
    </source>
</evidence>
<evidence type="ECO:0000256" key="5">
    <source>
        <dbReference type="ARBA" id="ARBA00022692"/>
    </source>
</evidence>
<keyword evidence="4 10" id="KW-0808">Transferase</keyword>
<organism evidence="10 11">
    <name type="scientific">Limosilactobacillus mucosae DSM 13345</name>
    <dbReference type="NCBI Taxonomy" id="1423771"/>
    <lineage>
        <taxon>Bacteria</taxon>
        <taxon>Bacillati</taxon>
        <taxon>Bacillota</taxon>
        <taxon>Bacilli</taxon>
        <taxon>Lactobacillales</taxon>
        <taxon>Lactobacillaceae</taxon>
        <taxon>Limosilactobacillus</taxon>
    </lineage>
</organism>
<dbReference type="PANTHER" id="PTHR30576">
    <property type="entry name" value="COLANIC BIOSYNTHESIS UDP-GLUCOSE LIPID CARRIER TRANSFERASE"/>
    <property type="match status" value="1"/>
</dbReference>
<gene>
    <name evidence="10" type="ORF">FC47_GL001117</name>
</gene>
<evidence type="ECO:0000313" key="10">
    <source>
        <dbReference type="EMBL" id="KRL24030.1"/>
    </source>
</evidence>
<keyword evidence="5 8" id="KW-0812">Transmembrane</keyword>
<name>A0A0R1NUY5_LIMMU</name>
<feature type="transmembrane region" description="Helical" evidence="8">
    <location>
        <begin position="35"/>
        <end position="55"/>
    </location>
</feature>
<dbReference type="GO" id="GO:0005886">
    <property type="term" value="C:plasma membrane"/>
    <property type="evidence" value="ECO:0007669"/>
    <property type="project" value="UniProtKB-SubCell"/>
</dbReference>
<dbReference type="AlphaFoldDB" id="A0A0R1NUY5"/>
<evidence type="ECO:0000256" key="4">
    <source>
        <dbReference type="ARBA" id="ARBA00022679"/>
    </source>
</evidence>
<feature type="domain" description="Bacterial sugar transferase" evidence="9">
    <location>
        <begin position="30"/>
        <end position="221"/>
    </location>
</feature>